<reference evidence="3" key="1">
    <citation type="journal article" date="2019" name="Int. J. Syst. Evol. Microbiol.">
        <title>The Global Catalogue of Microorganisms (GCM) 10K type strain sequencing project: providing services to taxonomists for standard genome sequencing and annotation.</title>
        <authorList>
            <consortium name="The Broad Institute Genomics Platform"/>
            <consortium name="The Broad Institute Genome Sequencing Center for Infectious Disease"/>
            <person name="Wu L."/>
            <person name="Ma J."/>
        </authorList>
    </citation>
    <scope>NUCLEOTIDE SEQUENCE [LARGE SCALE GENOMIC DNA]</scope>
    <source>
        <strain evidence="3">CECT 7069</strain>
    </source>
</reference>
<proteinExistence type="predicted"/>
<protein>
    <recommendedName>
        <fullName evidence="4">CoxF protein</fullName>
    </recommendedName>
</protein>
<keyword evidence="3" id="KW-1185">Reference proteome</keyword>
<evidence type="ECO:0000313" key="3">
    <source>
        <dbReference type="Proteomes" id="UP001224644"/>
    </source>
</evidence>
<accession>A0ABT8BLB1</accession>
<keyword evidence="1" id="KW-0812">Transmembrane</keyword>
<dbReference type="EMBL" id="JAUFPX010000017">
    <property type="protein sequence ID" value="MDN3592588.1"/>
    <property type="molecule type" value="Genomic_DNA"/>
</dbReference>
<evidence type="ECO:0008006" key="4">
    <source>
        <dbReference type="Google" id="ProtNLM"/>
    </source>
</evidence>
<dbReference type="Proteomes" id="UP001224644">
    <property type="component" value="Unassembled WGS sequence"/>
</dbReference>
<comment type="caution">
    <text evidence="2">The sequence shown here is derived from an EMBL/GenBank/DDBJ whole genome shotgun (WGS) entry which is preliminary data.</text>
</comment>
<feature type="transmembrane region" description="Helical" evidence="1">
    <location>
        <begin position="21"/>
        <end position="41"/>
    </location>
</feature>
<evidence type="ECO:0000313" key="2">
    <source>
        <dbReference type="EMBL" id="MDN3592588.1"/>
    </source>
</evidence>
<dbReference type="RefSeq" id="WP_238223394.1">
    <property type="nucleotide sequence ID" value="NZ_BPQD01000006.1"/>
</dbReference>
<sequence>METSAKAHDVPGEKRLSKKALSILAILAVLIAIVFSVLYVFGERFGVPV</sequence>
<keyword evidence="1" id="KW-0472">Membrane</keyword>
<name>A0ABT8BLB1_9HYPH</name>
<keyword evidence="1" id="KW-1133">Transmembrane helix</keyword>
<gene>
    <name evidence="2" type="ORF">QWZ12_18505</name>
</gene>
<organism evidence="2 3">
    <name type="scientific">Methylobacterium adhaesivum</name>
    <dbReference type="NCBI Taxonomy" id="333297"/>
    <lineage>
        <taxon>Bacteria</taxon>
        <taxon>Pseudomonadati</taxon>
        <taxon>Pseudomonadota</taxon>
        <taxon>Alphaproteobacteria</taxon>
        <taxon>Hyphomicrobiales</taxon>
        <taxon>Methylobacteriaceae</taxon>
        <taxon>Methylobacterium</taxon>
    </lineage>
</organism>
<evidence type="ECO:0000256" key="1">
    <source>
        <dbReference type="SAM" id="Phobius"/>
    </source>
</evidence>